<organism evidence="4 5">
    <name type="scientific">Pedobacter lusitanus</name>
    <dbReference type="NCBI Taxonomy" id="1503925"/>
    <lineage>
        <taxon>Bacteria</taxon>
        <taxon>Pseudomonadati</taxon>
        <taxon>Bacteroidota</taxon>
        <taxon>Sphingobacteriia</taxon>
        <taxon>Sphingobacteriales</taxon>
        <taxon>Sphingobacteriaceae</taxon>
        <taxon>Pedobacter</taxon>
    </lineage>
</organism>
<sequence length="349" mass="40067">MKRQALHSLLEKYLQNKCSEEELIVIEKLYGMLDRDDLEQIYSSELPALEQKLWDRINFETGLETESISSMQQSPRVKKLPRVLWFAAAALAALTLFTGYLFLYHHQNPQYIRFQSQANRLEKKNNGSSPLKIQLEDGSVVILQPKSSLTYPQHFSAKTREVALGGEGYFLISKNPDRPFFVYNKNVITRVVGTSFIIKTNPSTEETQVIVKTGKVMVSRNEDQQLNLKRLFNEEKKVVLTPNQTTIYTKDNDNFKTTLVADPMPIIPAGHQKDLRTKYIFEEAPLTEVLNQLQATYGIGIIIEDQELYNNTFTGDISKQNLYQKLDLLCHTIKAHYEISGTKIIIKTK</sequence>
<evidence type="ECO:0000259" key="3">
    <source>
        <dbReference type="Pfam" id="PF16344"/>
    </source>
</evidence>
<dbReference type="AlphaFoldDB" id="A0A0D0F4C7"/>
<evidence type="ECO:0000259" key="2">
    <source>
        <dbReference type="Pfam" id="PF04773"/>
    </source>
</evidence>
<dbReference type="Pfam" id="PF16344">
    <property type="entry name" value="FecR_C"/>
    <property type="match status" value="1"/>
</dbReference>
<dbReference type="Proteomes" id="UP000032049">
    <property type="component" value="Unassembled WGS sequence"/>
</dbReference>
<feature type="domain" description="Protein FecR C-terminal" evidence="3">
    <location>
        <begin position="278"/>
        <end position="346"/>
    </location>
</feature>
<keyword evidence="5" id="KW-1185">Reference proteome</keyword>
<feature type="transmembrane region" description="Helical" evidence="1">
    <location>
        <begin position="83"/>
        <end position="103"/>
    </location>
</feature>
<dbReference type="Gene3D" id="2.60.120.1440">
    <property type="match status" value="1"/>
</dbReference>
<name>A0A0D0F4C7_9SPHI</name>
<feature type="domain" description="FecR protein" evidence="2">
    <location>
        <begin position="130"/>
        <end position="216"/>
    </location>
</feature>
<dbReference type="InterPro" id="IPR012373">
    <property type="entry name" value="Ferrdict_sens_TM"/>
</dbReference>
<dbReference type="GO" id="GO:0016989">
    <property type="term" value="F:sigma factor antagonist activity"/>
    <property type="evidence" value="ECO:0007669"/>
    <property type="project" value="TreeGrafter"/>
</dbReference>
<comment type="caution">
    <text evidence="4">The sequence shown here is derived from an EMBL/GenBank/DDBJ whole genome shotgun (WGS) entry which is preliminary data.</text>
</comment>
<dbReference type="Pfam" id="PF04773">
    <property type="entry name" value="FecR"/>
    <property type="match status" value="1"/>
</dbReference>
<evidence type="ECO:0000313" key="4">
    <source>
        <dbReference type="EMBL" id="KIO76438.1"/>
    </source>
</evidence>
<evidence type="ECO:0000256" key="1">
    <source>
        <dbReference type="SAM" id="Phobius"/>
    </source>
</evidence>
<dbReference type="RefSeq" id="WP_041883068.1">
    <property type="nucleotide sequence ID" value="NZ_CP157278.1"/>
</dbReference>
<dbReference type="PANTHER" id="PTHR30273:SF2">
    <property type="entry name" value="PROTEIN FECR"/>
    <property type="match status" value="1"/>
</dbReference>
<keyword evidence="1" id="KW-0472">Membrane</keyword>
<dbReference type="PANTHER" id="PTHR30273">
    <property type="entry name" value="PERIPLASMIC SIGNAL SENSOR AND SIGMA FACTOR ACTIVATOR FECR-RELATED"/>
    <property type="match status" value="1"/>
</dbReference>
<dbReference type="InterPro" id="IPR006860">
    <property type="entry name" value="FecR"/>
</dbReference>
<protein>
    <recommendedName>
        <fullName evidence="6">FecR family protein</fullName>
    </recommendedName>
</protein>
<gene>
    <name evidence="4" type="ORF">TH53_14960</name>
</gene>
<evidence type="ECO:0000313" key="5">
    <source>
        <dbReference type="Proteomes" id="UP000032049"/>
    </source>
</evidence>
<dbReference type="Gene3D" id="3.55.50.30">
    <property type="match status" value="1"/>
</dbReference>
<dbReference type="STRING" id="1503925.TH53_14960"/>
<reference evidence="4 5" key="1">
    <citation type="submission" date="2015-01" db="EMBL/GenBank/DDBJ databases">
        <title>Draft genome sequence of Pedobacter sp. NL19 isolated from sludge of an effluent treatment pond in an abandoned uranium mine.</title>
        <authorList>
            <person name="Santos T."/>
            <person name="Caetano T."/>
            <person name="Covas C."/>
            <person name="Cruz A."/>
            <person name="Mendo S."/>
        </authorList>
    </citation>
    <scope>NUCLEOTIDE SEQUENCE [LARGE SCALE GENOMIC DNA]</scope>
    <source>
        <strain evidence="4 5">NL19</strain>
    </source>
</reference>
<dbReference type="OrthoDB" id="645173at2"/>
<accession>A0A0D0F4C7</accession>
<keyword evidence="1" id="KW-0812">Transmembrane</keyword>
<dbReference type="InterPro" id="IPR032508">
    <property type="entry name" value="FecR_C"/>
</dbReference>
<dbReference type="EMBL" id="JXRA01000062">
    <property type="protein sequence ID" value="KIO76438.1"/>
    <property type="molecule type" value="Genomic_DNA"/>
</dbReference>
<proteinExistence type="predicted"/>
<keyword evidence="1" id="KW-1133">Transmembrane helix</keyword>
<evidence type="ECO:0008006" key="6">
    <source>
        <dbReference type="Google" id="ProtNLM"/>
    </source>
</evidence>
<dbReference type="PIRSF" id="PIRSF018266">
    <property type="entry name" value="FecR"/>
    <property type="match status" value="1"/>
</dbReference>